<dbReference type="CDD" id="cd01949">
    <property type="entry name" value="GGDEF"/>
    <property type="match status" value="1"/>
</dbReference>
<feature type="domain" description="GGDEF" evidence="3">
    <location>
        <begin position="336"/>
        <end position="469"/>
    </location>
</feature>
<dbReference type="Pfam" id="PF00563">
    <property type="entry name" value="EAL"/>
    <property type="match status" value="1"/>
</dbReference>
<dbReference type="InterPro" id="IPR001633">
    <property type="entry name" value="EAL_dom"/>
</dbReference>
<feature type="domain" description="EAL" evidence="2">
    <location>
        <begin position="478"/>
        <end position="728"/>
    </location>
</feature>
<dbReference type="PROSITE" id="PS50883">
    <property type="entry name" value="EAL"/>
    <property type="match status" value="1"/>
</dbReference>
<dbReference type="SUPFAM" id="SSF141868">
    <property type="entry name" value="EAL domain-like"/>
    <property type="match status" value="1"/>
</dbReference>
<dbReference type="Gene3D" id="3.30.70.270">
    <property type="match status" value="1"/>
</dbReference>
<dbReference type="InterPro" id="IPR029787">
    <property type="entry name" value="Nucleotide_cyclase"/>
</dbReference>
<keyword evidence="1" id="KW-0472">Membrane</keyword>
<dbReference type="FunFam" id="3.30.70.270:FF:000001">
    <property type="entry name" value="Diguanylate cyclase domain protein"/>
    <property type="match status" value="1"/>
</dbReference>
<dbReference type="GO" id="GO:0003824">
    <property type="term" value="F:catalytic activity"/>
    <property type="evidence" value="ECO:0007669"/>
    <property type="project" value="UniProtKB-ARBA"/>
</dbReference>
<feature type="transmembrane region" description="Helical" evidence="1">
    <location>
        <begin position="12"/>
        <end position="35"/>
    </location>
</feature>
<protein>
    <submittedName>
        <fullName evidence="4">EAL domain-containing protein</fullName>
    </submittedName>
</protein>
<dbReference type="PANTHER" id="PTHR44757:SF10">
    <property type="entry name" value="MEMBRANE PROTEIN"/>
    <property type="match status" value="1"/>
</dbReference>
<dbReference type="Pfam" id="PF05228">
    <property type="entry name" value="CHASE4"/>
    <property type="match status" value="1"/>
</dbReference>
<organism evidence="4 5">
    <name type="scientific">Chelativorans petroleitrophicus</name>
    <dbReference type="NCBI Taxonomy" id="2975484"/>
    <lineage>
        <taxon>Bacteria</taxon>
        <taxon>Pseudomonadati</taxon>
        <taxon>Pseudomonadota</taxon>
        <taxon>Alphaproteobacteria</taxon>
        <taxon>Hyphomicrobiales</taxon>
        <taxon>Phyllobacteriaceae</taxon>
        <taxon>Chelativorans</taxon>
    </lineage>
</organism>
<dbReference type="NCBIfam" id="TIGR00254">
    <property type="entry name" value="GGDEF"/>
    <property type="match status" value="1"/>
</dbReference>
<dbReference type="InterPro" id="IPR007892">
    <property type="entry name" value="CHASE4"/>
</dbReference>
<keyword evidence="1" id="KW-0812">Transmembrane</keyword>
<dbReference type="InterPro" id="IPR000160">
    <property type="entry name" value="GGDEF_dom"/>
</dbReference>
<dbReference type="AlphaFoldDB" id="A0A9X2XAR0"/>
<dbReference type="EMBL" id="JAODNV010000013">
    <property type="protein sequence ID" value="MCT8991229.1"/>
    <property type="molecule type" value="Genomic_DNA"/>
</dbReference>
<dbReference type="RefSeq" id="WP_261516144.1">
    <property type="nucleotide sequence ID" value="NZ_JAODNV010000013.1"/>
</dbReference>
<gene>
    <name evidence="4" type="ORF">NYR54_13160</name>
</gene>
<evidence type="ECO:0000259" key="3">
    <source>
        <dbReference type="PROSITE" id="PS50887"/>
    </source>
</evidence>
<accession>A0A9X2XAR0</accession>
<dbReference type="InterPro" id="IPR052155">
    <property type="entry name" value="Biofilm_reg_signaling"/>
</dbReference>
<evidence type="ECO:0000256" key="1">
    <source>
        <dbReference type="SAM" id="Phobius"/>
    </source>
</evidence>
<reference evidence="4" key="1">
    <citation type="submission" date="2022-08" db="EMBL/GenBank/DDBJ databases">
        <title>Chelativorans sichuanense sp. nov., a paraffin oil-degrading bacterium isolated from a mixture of oil-based drill cuttings and paddy soil.</title>
        <authorList>
            <person name="Yu J."/>
            <person name="Liu H."/>
            <person name="Chen Q."/>
        </authorList>
    </citation>
    <scope>NUCLEOTIDE SEQUENCE</scope>
    <source>
        <strain evidence="4">SCAU 2101</strain>
    </source>
</reference>
<dbReference type="SMART" id="SM00052">
    <property type="entry name" value="EAL"/>
    <property type="match status" value="1"/>
</dbReference>
<dbReference type="PANTHER" id="PTHR44757">
    <property type="entry name" value="DIGUANYLATE CYCLASE DGCP"/>
    <property type="match status" value="1"/>
</dbReference>
<feature type="transmembrane region" description="Helical" evidence="1">
    <location>
        <begin position="262"/>
        <end position="288"/>
    </location>
</feature>
<dbReference type="CDD" id="cd01948">
    <property type="entry name" value="EAL"/>
    <property type="match status" value="1"/>
</dbReference>
<dbReference type="SMART" id="SM00267">
    <property type="entry name" value="GGDEF"/>
    <property type="match status" value="1"/>
</dbReference>
<dbReference type="PROSITE" id="PS50887">
    <property type="entry name" value="GGDEF"/>
    <property type="match status" value="1"/>
</dbReference>
<dbReference type="Gene3D" id="3.20.20.450">
    <property type="entry name" value="EAL domain"/>
    <property type="match status" value="1"/>
</dbReference>
<evidence type="ECO:0000259" key="2">
    <source>
        <dbReference type="PROSITE" id="PS50883"/>
    </source>
</evidence>
<keyword evidence="1" id="KW-1133">Transmembrane helix</keyword>
<evidence type="ECO:0000313" key="4">
    <source>
        <dbReference type="EMBL" id="MCT8991229.1"/>
    </source>
</evidence>
<comment type="caution">
    <text evidence="4">The sequence shown here is derived from an EMBL/GenBank/DDBJ whole genome shotgun (WGS) entry which is preliminary data.</text>
</comment>
<dbReference type="InterPro" id="IPR035919">
    <property type="entry name" value="EAL_sf"/>
</dbReference>
<dbReference type="InterPro" id="IPR043128">
    <property type="entry name" value="Rev_trsase/Diguanyl_cyclase"/>
</dbReference>
<sequence>MRLSALFNSFAIKVVIPVFAAVAAASFAVIGLLLWSSQEADRVAMERQERLMQLVISRMQESIAYQQESVTVWDDAVEYVRAGKDLEWIDDNLGSWMHTYFGHDAAYILDSKNELVAGFSANARTASDGFAALARSITPLLEAMRKKMRAGDREGVSGRFLSPGVTDLMVVDRHPAIVSVKPIISDTGKIRQTPGEEYLHVAVRFLDGDFLTELEKDYLFEGMRFTWTGRAEEGETSLSFATASGEVVGFFIWQPYRPGIEMLFSVAPVLMVILVLVLLTVAVLLLVLNQRSRKLAQSEARMQYLALHDPLTGLPNRALFNERFDATLRQLQGTGKMAALLFLDLDRFKQVNDTLGHPAGDLVIKELAERLKRLTGERDTIARIGGDEFIVIVPELRQAEEVEILCERIIESMRRPFEVEGQQVFSGVSIGVAFAPTHGEERTELTRKADIALYHAKSTGRSRYAIFGSAMDAMLRTRREIEHDLRKALERSGEITIYYQPRYAATDLRITGVEALLRWRHPSKGWLSPSVFVSVAEETGLIEALGERVLREACKAGAIWRDVILSVNTSVIELCKPGYAARVAAILGECGMDPGRLELEITESVLSDADGQSELNIKALRQLGVKIALDDFGTGFSSLGRLKQLQVDRIKIDRSFVHGFGRLGGDEAIVQAMIHLAHARGLRTTAEGVETQEQRDQLTQAGCDELQGFLFSPALPLDEIDSLLGVTRRKLSAVASVA</sequence>
<dbReference type="Pfam" id="PF00990">
    <property type="entry name" value="GGDEF"/>
    <property type="match status" value="1"/>
</dbReference>
<keyword evidence="5" id="KW-1185">Reference proteome</keyword>
<dbReference type="Proteomes" id="UP001149009">
    <property type="component" value="Unassembled WGS sequence"/>
</dbReference>
<dbReference type="SUPFAM" id="SSF55073">
    <property type="entry name" value="Nucleotide cyclase"/>
    <property type="match status" value="1"/>
</dbReference>
<evidence type="ECO:0000313" key="5">
    <source>
        <dbReference type="Proteomes" id="UP001149009"/>
    </source>
</evidence>
<proteinExistence type="predicted"/>
<name>A0A9X2XAR0_9HYPH</name>